<dbReference type="HOGENOM" id="CLU_057752_5_3_1"/>
<feature type="domain" description="BTB" evidence="1">
    <location>
        <begin position="11"/>
        <end position="78"/>
    </location>
</feature>
<dbReference type="OrthoDB" id="6359816at2759"/>
<dbReference type="STRING" id="644352.J3NSI0"/>
<dbReference type="SUPFAM" id="SSF54695">
    <property type="entry name" value="POZ domain"/>
    <property type="match status" value="1"/>
</dbReference>
<evidence type="ECO:0000313" key="3">
    <source>
        <dbReference type="EnsemblFungi" id="EJT79143"/>
    </source>
</evidence>
<dbReference type="VEuPathDB" id="FungiDB:GGTG_04232"/>
<organism evidence="2">
    <name type="scientific">Gaeumannomyces tritici (strain R3-111a-1)</name>
    <name type="common">Wheat and barley take-all root rot fungus</name>
    <name type="synonym">Gaeumannomyces graminis var. tritici</name>
    <dbReference type="NCBI Taxonomy" id="644352"/>
    <lineage>
        <taxon>Eukaryota</taxon>
        <taxon>Fungi</taxon>
        <taxon>Dikarya</taxon>
        <taxon>Ascomycota</taxon>
        <taxon>Pezizomycotina</taxon>
        <taxon>Sordariomycetes</taxon>
        <taxon>Sordariomycetidae</taxon>
        <taxon>Magnaporthales</taxon>
        <taxon>Magnaporthaceae</taxon>
        <taxon>Gaeumannomyces</taxon>
    </lineage>
</organism>
<dbReference type="InterPro" id="IPR011333">
    <property type="entry name" value="SKP1/BTB/POZ_sf"/>
</dbReference>
<dbReference type="eggNOG" id="ENOG502SQDU">
    <property type="taxonomic scope" value="Eukaryota"/>
</dbReference>
<dbReference type="RefSeq" id="XP_009220288.1">
    <property type="nucleotide sequence ID" value="XM_009222024.1"/>
</dbReference>
<evidence type="ECO:0000259" key="1">
    <source>
        <dbReference type="PROSITE" id="PS50097"/>
    </source>
</evidence>
<dbReference type="Gene3D" id="3.30.710.10">
    <property type="entry name" value="Potassium Channel Kv1.1, Chain A"/>
    <property type="match status" value="1"/>
</dbReference>
<dbReference type="AlphaFoldDB" id="J3NSI0"/>
<dbReference type="Pfam" id="PF00651">
    <property type="entry name" value="BTB"/>
    <property type="match status" value="1"/>
</dbReference>
<reference evidence="2" key="3">
    <citation type="submission" date="2010-09" db="EMBL/GenBank/DDBJ databases">
        <title>Annotation of Gaeumannomyces graminis var. tritici R3-111a-1.</title>
        <authorList>
            <consortium name="The Broad Institute Genome Sequencing Platform"/>
            <person name="Ma L.-J."/>
            <person name="Dead R."/>
            <person name="Young S.K."/>
            <person name="Zeng Q."/>
            <person name="Gargeya S."/>
            <person name="Fitzgerald M."/>
            <person name="Haas B."/>
            <person name="Abouelleil A."/>
            <person name="Alvarado L."/>
            <person name="Arachchi H.M."/>
            <person name="Berlin A."/>
            <person name="Brown A."/>
            <person name="Chapman S.B."/>
            <person name="Chen Z."/>
            <person name="Dunbar C."/>
            <person name="Freedman E."/>
            <person name="Gearin G."/>
            <person name="Gellesch M."/>
            <person name="Goldberg J."/>
            <person name="Griggs A."/>
            <person name="Gujja S."/>
            <person name="Heiman D."/>
            <person name="Howarth C."/>
            <person name="Larson L."/>
            <person name="Lui A."/>
            <person name="MacDonald P.J.P."/>
            <person name="Mehta T."/>
            <person name="Montmayeur A."/>
            <person name="Murphy C."/>
            <person name="Neiman D."/>
            <person name="Pearson M."/>
            <person name="Priest M."/>
            <person name="Roberts A."/>
            <person name="Saif S."/>
            <person name="Shea T."/>
            <person name="Shenoy N."/>
            <person name="Sisk P."/>
            <person name="Stolte C."/>
            <person name="Sykes S."/>
            <person name="Yandava C."/>
            <person name="Wortman J."/>
            <person name="Nusbaum C."/>
            <person name="Birren B."/>
        </authorList>
    </citation>
    <scope>NUCLEOTIDE SEQUENCE</scope>
    <source>
        <strain evidence="2">R3-111a-1</strain>
    </source>
</reference>
<reference evidence="2" key="2">
    <citation type="submission" date="2010-07" db="EMBL/GenBank/DDBJ databases">
        <authorList>
            <consortium name="The Broad Institute Genome Sequencing Platform"/>
            <consortium name="Broad Institute Genome Sequencing Center for Infectious Disease"/>
            <person name="Ma L.-J."/>
            <person name="Dead R."/>
            <person name="Young S."/>
            <person name="Zeng Q."/>
            <person name="Koehrsen M."/>
            <person name="Alvarado L."/>
            <person name="Berlin A."/>
            <person name="Chapman S.B."/>
            <person name="Chen Z."/>
            <person name="Freedman E."/>
            <person name="Gellesch M."/>
            <person name="Goldberg J."/>
            <person name="Griggs A."/>
            <person name="Gujja S."/>
            <person name="Heilman E.R."/>
            <person name="Heiman D."/>
            <person name="Hepburn T."/>
            <person name="Howarth C."/>
            <person name="Jen D."/>
            <person name="Larson L."/>
            <person name="Mehta T."/>
            <person name="Neiman D."/>
            <person name="Pearson M."/>
            <person name="Roberts A."/>
            <person name="Saif S."/>
            <person name="Shea T."/>
            <person name="Shenoy N."/>
            <person name="Sisk P."/>
            <person name="Stolte C."/>
            <person name="Sykes S."/>
            <person name="Walk T."/>
            <person name="White J."/>
            <person name="Yandava C."/>
            <person name="Haas B."/>
            <person name="Nusbaum C."/>
            <person name="Birren B."/>
        </authorList>
    </citation>
    <scope>NUCLEOTIDE SEQUENCE</scope>
    <source>
        <strain evidence="2">R3-111a-1</strain>
    </source>
</reference>
<evidence type="ECO:0000313" key="2">
    <source>
        <dbReference type="EMBL" id="EJT79143.1"/>
    </source>
</evidence>
<dbReference type="Proteomes" id="UP000006039">
    <property type="component" value="Unassembled WGS sequence"/>
</dbReference>
<dbReference type="GeneID" id="20344690"/>
<protein>
    <recommendedName>
        <fullName evidence="1">BTB domain-containing protein</fullName>
    </recommendedName>
</protein>
<dbReference type="PANTHER" id="PTHR47843">
    <property type="entry name" value="BTB DOMAIN-CONTAINING PROTEIN-RELATED"/>
    <property type="match status" value="1"/>
</dbReference>
<evidence type="ECO:0000313" key="4">
    <source>
        <dbReference type="Proteomes" id="UP000006039"/>
    </source>
</evidence>
<reference evidence="3" key="5">
    <citation type="submission" date="2018-04" db="UniProtKB">
        <authorList>
            <consortium name="EnsemblFungi"/>
        </authorList>
    </citation>
    <scope>IDENTIFICATION</scope>
    <source>
        <strain evidence="3">R3-111a-1</strain>
    </source>
</reference>
<reference evidence="4" key="1">
    <citation type="submission" date="2010-07" db="EMBL/GenBank/DDBJ databases">
        <title>The genome sequence of Gaeumannomyces graminis var. tritici strain R3-111a-1.</title>
        <authorList>
            <consortium name="The Broad Institute Genome Sequencing Platform"/>
            <person name="Ma L.-J."/>
            <person name="Dead R."/>
            <person name="Young S."/>
            <person name="Zeng Q."/>
            <person name="Koehrsen M."/>
            <person name="Alvarado L."/>
            <person name="Berlin A."/>
            <person name="Chapman S.B."/>
            <person name="Chen Z."/>
            <person name="Freedman E."/>
            <person name="Gellesch M."/>
            <person name="Goldberg J."/>
            <person name="Griggs A."/>
            <person name="Gujja S."/>
            <person name="Heilman E.R."/>
            <person name="Heiman D."/>
            <person name="Hepburn T."/>
            <person name="Howarth C."/>
            <person name="Jen D."/>
            <person name="Larson L."/>
            <person name="Mehta T."/>
            <person name="Neiman D."/>
            <person name="Pearson M."/>
            <person name="Roberts A."/>
            <person name="Saif S."/>
            <person name="Shea T."/>
            <person name="Shenoy N."/>
            <person name="Sisk P."/>
            <person name="Stolte C."/>
            <person name="Sykes S."/>
            <person name="Walk T."/>
            <person name="White J."/>
            <person name="Yandava C."/>
            <person name="Haas B."/>
            <person name="Nusbaum C."/>
            <person name="Birren B."/>
        </authorList>
    </citation>
    <scope>NUCLEOTIDE SEQUENCE [LARGE SCALE GENOMIC DNA]</scope>
    <source>
        <strain evidence="4">R3-111a-1</strain>
    </source>
</reference>
<gene>
    <name evidence="3" type="primary">20344690</name>
    <name evidence="2" type="ORF">GGTG_04232</name>
</gene>
<name>J3NSI0_GAET3</name>
<dbReference type="PROSITE" id="PS50097">
    <property type="entry name" value="BTB"/>
    <property type="match status" value="1"/>
</dbReference>
<accession>J3NSI0</accession>
<dbReference type="EMBL" id="GL385396">
    <property type="protein sequence ID" value="EJT79143.1"/>
    <property type="molecule type" value="Genomic_DNA"/>
</dbReference>
<dbReference type="SMART" id="SM00225">
    <property type="entry name" value="BTB"/>
    <property type="match status" value="1"/>
</dbReference>
<sequence>MPRLYGGRDWSDLTISCGAKDYLVHKSIVCPRSAFFARACRGPFKEAQEGKISLPDDDPVAVHSMVFYLYHLKYDVSQSWKETSGKEVPKDGSELVTHAKVYALAEKYGIPCLKELARKNFKTAADEHWNGDKFFDAAYEAYTNTLETDRGLRDAVVDTLYNHKDLLKKGRAKEMARTVAMAAFDLLMRVHEDAGPWSYNTPYRNGRYY</sequence>
<keyword evidence="4" id="KW-1185">Reference proteome</keyword>
<proteinExistence type="predicted"/>
<reference evidence="3" key="4">
    <citation type="journal article" date="2015" name="G3 (Bethesda)">
        <title>Genome sequences of three phytopathogenic species of the Magnaporthaceae family of fungi.</title>
        <authorList>
            <person name="Okagaki L.H."/>
            <person name="Nunes C.C."/>
            <person name="Sailsbery J."/>
            <person name="Clay B."/>
            <person name="Brown D."/>
            <person name="John T."/>
            <person name="Oh Y."/>
            <person name="Young N."/>
            <person name="Fitzgerald M."/>
            <person name="Haas B.J."/>
            <person name="Zeng Q."/>
            <person name="Young S."/>
            <person name="Adiconis X."/>
            <person name="Fan L."/>
            <person name="Levin J.Z."/>
            <person name="Mitchell T.K."/>
            <person name="Okubara P.A."/>
            <person name="Farman M.L."/>
            <person name="Kohn L.M."/>
            <person name="Birren B."/>
            <person name="Ma L.-J."/>
            <person name="Dean R.A."/>
        </authorList>
    </citation>
    <scope>NUCLEOTIDE SEQUENCE</scope>
    <source>
        <strain evidence="3">R3-111a-1</strain>
    </source>
</reference>
<dbReference type="InterPro" id="IPR000210">
    <property type="entry name" value="BTB/POZ_dom"/>
</dbReference>
<dbReference type="PANTHER" id="PTHR47843:SF5">
    <property type="entry name" value="BTB_POZ DOMAIN PROTEIN"/>
    <property type="match status" value="1"/>
</dbReference>
<dbReference type="EnsemblFungi" id="EJT79143">
    <property type="protein sequence ID" value="EJT79143"/>
    <property type="gene ID" value="GGTG_04232"/>
</dbReference>